<name>A0ABP9ZAF8_9FUNG</name>
<dbReference type="Gene3D" id="3.40.50.10090">
    <property type="match status" value="2"/>
</dbReference>
<sequence length="282" mass="31911">MTKKKTIVLFKKKDTVDEYHDLFLERGYVPQFIPVLDHETKNIEAIKDMLLLGPHQANFNGLILTSQRSVQAMSEAFNLLLQQGLSLSEQVVSDWNALPVYMVGPQTAKVLSQFALFNTGHNHNWNIYPRAAELIQPLIDGQQKFNGQGRLLFLAGDKRRDLIPTELARAQLAVYELQSYATCVHADLSQAMQNFCIPDWLVYFSPSGLKFLLSCVDSETRQNLLAACQKRKTPYTKIAAIGPTTFEYIHEELGLQSDVVAKEPDALHLVNDIIHFDKLFCS</sequence>
<dbReference type="PANTHER" id="PTHR12390">
    <property type="entry name" value="UROPORPHYRINOGEN III SYNTHASE"/>
    <property type="match status" value="1"/>
</dbReference>
<dbReference type="InterPro" id="IPR003754">
    <property type="entry name" value="4pyrrol_synth_uPrphyn_synth"/>
</dbReference>
<reference evidence="2 3" key="1">
    <citation type="submission" date="2024-04" db="EMBL/GenBank/DDBJ databases">
        <title>genome sequences of Mucor flavus KT1a and Helicostylum pulchrum KT1b strains isolated from the surface of a dry-aged beef.</title>
        <authorList>
            <person name="Toyotome T."/>
            <person name="Hosono M."/>
            <person name="Torimaru M."/>
            <person name="Fukuda K."/>
            <person name="Mikami N."/>
        </authorList>
    </citation>
    <scope>NUCLEOTIDE SEQUENCE [LARGE SCALE GENOMIC DNA]</scope>
    <source>
        <strain evidence="2 3">KT1a</strain>
    </source>
</reference>
<keyword evidence="3" id="KW-1185">Reference proteome</keyword>
<dbReference type="Proteomes" id="UP001473302">
    <property type="component" value="Unassembled WGS sequence"/>
</dbReference>
<dbReference type="CDD" id="cd06578">
    <property type="entry name" value="HemD"/>
    <property type="match status" value="1"/>
</dbReference>
<gene>
    <name evidence="2" type="ORF">MFLAVUS_009566</name>
</gene>
<evidence type="ECO:0000313" key="2">
    <source>
        <dbReference type="EMBL" id="GAA5816044.1"/>
    </source>
</evidence>
<comment type="caution">
    <text evidence="2">The sequence shown here is derived from an EMBL/GenBank/DDBJ whole genome shotgun (WGS) entry which is preliminary data.</text>
</comment>
<dbReference type="EMBL" id="BAABUK010000029">
    <property type="protein sequence ID" value="GAA5816044.1"/>
    <property type="molecule type" value="Genomic_DNA"/>
</dbReference>
<dbReference type="PANTHER" id="PTHR12390:SF0">
    <property type="entry name" value="UROPORPHYRINOGEN-III SYNTHASE"/>
    <property type="match status" value="1"/>
</dbReference>
<feature type="domain" description="Tetrapyrrole biosynthesis uroporphyrinogen III synthase" evidence="1">
    <location>
        <begin position="17"/>
        <end position="270"/>
    </location>
</feature>
<organism evidence="2 3">
    <name type="scientific">Mucor flavus</name>
    <dbReference type="NCBI Taxonomy" id="439312"/>
    <lineage>
        <taxon>Eukaryota</taxon>
        <taxon>Fungi</taxon>
        <taxon>Fungi incertae sedis</taxon>
        <taxon>Mucoromycota</taxon>
        <taxon>Mucoromycotina</taxon>
        <taxon>Mucoromycetes</taxon>
        <taxon>Mucorales</taxon>
        <taxon>Mucorineae</taxon>
        <taxon>Mucoraceae</taxon>
        <taxon>Mucor</taxon>
    </lineage>
</organism>
<dbReference type="Pfam" id="PF02602">
    <property type="entry name" value="HEM4"/>
    <property type="match status" value="1"/>
</dbReference>
<dbReference type="SUPFAM" id="SSF69618">
    <property type="entry name" value="HemD-like"/>
    <property type="match status" value="1"/>
</dbReference>
<dbReference type="InterPro" id="IPR039793">
    <property type="entry name" value="UROS/Hem4"/>
</dbReference>
<evidence type="ECO:0000259" key="1">
    <source>
        <dbReference type="Pfam" id="PF02602"/>
    </source>
</evidence>
<protein>
    <recommendedName>
        <fullName evidence="1">Tetrapyrrole biosynthesis uroporphyrinogen III synthase domain-containing protein</fullName>
    </recommendedName>
</protein>
<evidence type="ECO:0000313" key="3">
    <source>
        <dbReference type="Proteomes" id="UP001473302"/>
    </source>
</evidence>
<dbReference type="InterPro" id="IPR036108">
    <property type="entry name" value="4pyrrol_syn_uPrphyn_synt_sf"/>
</dbReference>
<accession>A0ABP9ZAF8</accession>
<proteinExistence type="predicted"/>